<sequence length="100" mass="10719">MAQTPDRARRLGPVRSEQACHCSVACSLGKSPRGLALEVVLLEDRCSARSVEKGFHSGSMAALRGVVERRPSGAVESCRSGPCAEEYLDNRGVAHQTRPV</sequence>
<organism evidence="1 2">
    <name type="scientific">Chrysochromulina tobinii</name>
    <dbReference type="NCBI Taxonomy" id="1460289"/>
    <lineage>
        <taxon>Eukaryota</taxon>
        <taxon>Haptista</taxon>
        <taxon>Haptophyta</taxon>
        <taxon>Prymnesiophyceae</taxon>
        <taxon>Prymnesiales</taxon>
        <taxon>Chrysochromulinaceae</taxon>
        <taxon>Chrysochromulina</taxon>
    </lineage>
</organism>
<protein>
    <submittedName>
        <fullName evidence="1">Uncharacterized protein</fullName>
    </submittedName>
</protein>
<dbReference type="Proteomes" id="UP000037460">
    <property type="component" value="Unassembled WGS sequence"/>
</dbReference>
<accession>A0A0M0JRF1</accession>
<dbReference type="EMBL" id="JWZX01002452">
    <property type="protein sequence ID" value="KOO29179.1"/>
    <property type="molecule type" value="Genomic_DNA"/>
</dbReference>
<evidence type="ECO:0000313" key="2">
    <source>
        <dbReference type="Proteomes" id="UP000037460"/>
    </source>
</evidence>
<name>A0A0M0JRF1_9EUKA</name>
<keyword evidence="2" id="KW-1185">Reference proteome</keyword>
<proteinExistence type="predicted"/>
<reference evidence="2" key="1">
    <citation type="journal article" date="2015" name="PLoS Genet.">
        <title>Genome Sequence and Transcriptome Analyses of Chrysochromulina tobin: Metabolic Tools for Enhanced Algal Fitness in the Prominent Order Prymnesiales (Haptophyceae).</title>
        <authorList>
            <person name="Hovde B.T."/>
            <person name="Deodato C.R."/>
            <person name="Hunsperger H.M."/>
            <person name="Ryken S.A."/>
            <person name="Yost W."/>
            <person name="Jha R.K."/>
            <person name="Patterson J."/>
            <person name="Monnat R.J. Jr."/>
            <person name="Barlow S.B."/>
            <person name="Starkenburg S.R."/>
            <person name="Cattolico R.A."/>
        </authorList>
    </citation>
    <scope>NUCLEOTIDE SEQUENCE</scope>
    <source>
        <strain evidence="2">CCMP291</strain>
    </source>
</reference>
<comment type="caution">
    <text evidence="1">The sequence shown here is derived from an EMBL/GenBank/DDBJ whole genome shotgun (WGS) entry which is preliminary data.</text>
</comment>
<dbReference type="AlphaFoldDB" id="A0A0M0JRF1"/>
<evidence type="ECO:0000313" key="1">
    <source>
        <dbReference type="EMBL" id="KOO29179.1"/>
    </source>
</evidence>
<gene>
    <name evidence="1" type="ORF">Ctob_007967</name>
</gene>